<dbReference type="SUPFAM" id="SSF75217">
    <property type="entry name" value="alpha/beta knot"/>
    <property type="match status" value="1"/>
</dbReference>
<evidence type="ECO:0000256" key="1">
    <source>
        <dbReference type="ARBA" id="ARBA00002634"/>
    </source>
</evidence>
<evidence type="ECO:0000256" key="6">
    <source>
        <dbReference type="ARBA" id="ARBA00014679"/>
    </source>
</evidence>
<reference evidence="17" key="1">
    <citation type="submission" date="2015-10" db="EMBL/GenBank/DDBJ databases">
        <authorList>
            <person name="Gilbert D.G."/>
        </authorList>
    </citation>
    <scope>NUCLEOTIDE SEQUENCE</scope>
</reference>
<dbReference type="InterPro" id="IPR023148">
    <property type="entry name" value="tRNA_m1G_MeTrfase_C_sf"/>
</dbReference>
<keyword evidence="7" id="KW-0963">Cytoplasm</keyword>
<dbReference type="PANTHER" id="PTHR46417">
    <property type="entry name" value="TRNA (GUANINE-N(1)-)-METHYLTRANSFERASE"/>
    <property type="match status" value="1"/>
</dbReference>
<evidence type="ECO:0000259" key="16">
    <source>
        <dbReference type="Pfam" id="PF01746"/>
    </source>
</evidence>
<comment type="subcellular location">
    <subcellularLocation>
        <location evidence="2">Cytoplasm</location>
    </subcellularLocation>
</comment>
<comment type="subunit">
    <text evidence="4">Homodimer.</text>
</comment>
<comment type="catalytic activity">
    <reaction evidence="14">
        <text>guanosine(37) in tRNA + S-adenosyl-L-methionine = N(1)-methylguanosine(37) in tRNA + S-adenosyl-L-homocysteine + H(+)</text>
        <dbReference type="Rhea" id="RHEA:36899"/>
        <dbReference type="Rhea" id="RHEA-COMP:10145"/>
        <dbReference type="Rhea" id="RHEA-COMP:10147"/>
        <dbReference type="ChEBI" id="CHEBI:15378"/>
        <dbReference type="ChEBI" id="CHEBI:57856"/>
        <dbReference type="ChEBI" id="CHEBI:59789"/>
        <dbReference type="ChEBI" id="CHEBI:73542"/>
        <dbReference type="ChEBI" id="CHEBI:74269"/>
        <dbReference type="EC" id="2.1.1.228"/>
    </reaction>
</comment>
<feature type="domain" description="tRNA methyltransferase TRMD/TRM10-type" evidence="16">
    <location>
        <begin position="3"/>
        <end position="228"/>
    </location>
</feature>
<evidence type="ECO:0000256" key="4">
    <source>
        <dbReference type="ARBA" id="ARBA00011738"/>
    </source>
</evidence>
<keyword evidence="11" id="KW-0819">tRNA processing</keyword>
<evidence type="ECO:0000256" key="15">
    <source>
        <dbReference type="SAM" id="MobiDB-lite"/>
    </source>
</evidence>
<dbReference type="NCBIfam" id="TIGR00088">
    <property type="entry name" value="trmD"/>
    <property type="match status" value="1"/>
</dbReference>
<dbReference type="HAMAP" id="MF_00605">
    <property type="entry name" value="TrmD"/>
    <property type="match status" value="1"/>
</dbReference>
<evidence type="ECO:0000256" key="14">
    <source>
        <dbReference type="ARBA" id="ARBA00047783"/>
    </source>
</evidence>
<accession>A0A170QCM8</accession>
<evidence type="ECO:0000256" key="10">
    <source>
        <dbReference type="ARBA" id="ARBA00022691"/>
    </source>
</evidence>
<sequence>MNKVAIITPIPDMVDAIIQQSMLRKAHTEGIIDFDVVDLRNFGQGNYRQIDDTPYGGGGGMVLMAEPLFAALDHTIDKIGAAANLRVIYPSPQGKQWSQDAAQENSSVENLIFICGHYKDIDHRVIDKYVTHEYSIGDYVVTSGEIPTMIMIDSIVRLLPGVLNNFDSAKTDSFFTESLLDAPYYTKPKEIDGLSVPEVLMSGNHEKIAAWRQDERSRRTEVKRPDLGQARAKKLESSEN</sequence>
<dbReference type="GO" id="GO:0052906">
    <property type="term" value="F:tRNA (guanine(37)-N1)-methyltransferase activity"/>
    <property type="evidence" value="ECO:0007669"/>
    <property type="project" value="UniProtKB-EC"/>
</dbReference>
<dbReference type="Gene3D" id="1.10.1270.20">
    <property type="entry name" value="tRNA(m1g37)methyltransferase, domain 2"/>
    <property type="match status" value="1"/>
</dbReference>
<dbReference type="GO" id="GO:0002939">
    <property type="term" value="P:tRNA N1-guanine methylation"/>
    <property type="evidence" value="ECO:0007669"/>
    <property type="project" value="TreeGrafter"/>
</dbReference>
<proteinExistence type="inferred from homology"/>
<dbReference type="AlphaFoldDB" id="A0A170QCM8"/>
<dbReference type="EMBL" id="FAXC01000217">
    <property type="protein sequence ID" value="CUV09311.1"/>
    <property type="molecule type" value="Genomic_DNA"/>
</dbReference>
<dbReference type="CDD" id="cd18080">
    <property type="entry name" value="TrmD-like"/>
    <property type="match status" value="1"/>
</dbReference>
<evidence type="ECO:0000256" key="7">
    <source>
        <dbReference type="ARBA" id="ARBA00022490"/>
    </source>
</evidence>
<dbReference type="PANTHER" id="PTHR46417:SF1">
    <property type="entry name" value="TRNA (GUANINE-N(1)-)-METHYLTRANSFERASE"/>
    <property type="match status" value="1"/>
</dbReference>
<evidence type="ECO:0000256" key="12">
    <source>
        <dbReference type="ARBA" id="ARBA00029736"/>
    </source>
</evidence>
<dbReference type="EC" id="2.1.1.228" evidence="5"/>
<keyword evidence="9 17" id="KW-0808">Transferase</keyword>
<dbReference type="NCBIfam" id="NF000648">
    <property type="entry name" value="PRK00026.1"/>
    <property type="match status" value="1"/>
</dbReference>
<dbReference type="InterPro" id="IPR002649">
    <property type="entry name" value="tRNA_m1G_MeTrfase_TrmD"/>
</dbReference>
<evidence type="ECO:0000313" key="17">
    <source>
        <dbReference type="EMBL" id="CUV09311.1"/>
    </source>
</evidence>
<feature type="compositionally biased region" description="Basic and acidic residues" evidence="15">
    <location>
        <begin position="211"/>
        <end position="226"/>
    </location>
</feature>
<gene>
    <name evidence="17" type="ORF">MGWOODY_Mmi263</name>
</gene>
<protein>
    <recommendedName>
        <fullName evidence="6">tRNA (guanine-N(1)-)-methyltransferase</fullName>
        <ecNumber evidence="5">2.1.1.228</ecNumber>
    </recommendedName>
    <alternativeName>
        <fullName evidence="12">M1G-methyltransferase</fullName>
    </alternativeName>
    <alternativeName>
        <fullName evidence="13">tRNA [GM37] methyltransferase</fullName>
    </alternativeName>
</protein>
<evidence type="ECO:0000256" key="11">
    <source>
        <dbReference type="ARBA" id="ARBA00022694"/>
    </source>
</evidence>
<dbReference type="InterPro" id="IPR016009">
    <property type="entry name" value="tRNA_MeTrfase_TRMD/TRM10"/>
</dbReference>
<comment type="function">
    <text evidence="1">Specifically methylates guanosine-37 in various tRNAs.</text>
</comment>
<dbReference type="InterPro" id="IPR029026">
    <property type="entry name" value="tRNA_m1G_MTases_N"/>
</dbReference>
<evidence type="ECO:0000256" key="9">
    <source>
        <dbReference type="ARBA" id="ARBA00022679"/>
    </source>
</evidence>
<dbReference type="GO" id="GO:0005829">
    <property type="term" value="C:cytosol"/>
    <property type="evidence" value="ECO:0007669"/>
    <property type="project" value="TreeGrafter"/>
</dbReference>
<dbReference type="PIRSF" id="PIRSF000386">
    <property type="entry name" value="tRNA_mtase"/>
    <property type="match status" value="1"/>
</dbReference>
<organism evidence="17">
    <name type="scientific">hydrothermal vent metagenome</name>
    <dbReference type="NCBI Taxonomy" id="652676"/>
    <lineage>
        <taxon>unclassified sequences</taxon>
        <taxon>metagenomes</taxon>
        <taxon>ecological metagenomes</taxon>
    </lineage>
</organism>
<evidence type="ECO:0000256" key="3">
    <source>
        <dbReference type="ARBA" id="ARBA00007630"/>
    </source>
</evidence>
<evidence type="ECO:0000256" key="5">
    <source>
        <dbReference type="ARBA" id="ARBA00012807"/>
    </source>
</evidence>
<evidence type="ECO:0000256" key="8">
    <source>
        <dbReference type="ARBA" id="ARBA00022603"/>
    </source>
</evidence>
<name>A0A170QCM8_9ZZZZ</name>
<evidence type="ECO:0000256" key="2">
    <source>
        <dbReference type="ARBA" id="ARBA00004496"/>
    </source>
</evidence>
<dbReference type="Pfam" id="PF01746">
    <property type="entry name" value="tRNA_m1G_MT"/>
    <property type="match status" value="1"/>
</dbReference>
<keyword evidence="8 17" id="KW-0489">Methyltransferase</keyword>
<feature type="region of interest" description="Disordered" evidence="15">
    <location>
        <begin position="211"/>
        <end position="240"/>
    </location>
</feature>
<dbReference type="Gene3D" id="3.40.1280.10">
    <property type="match status" value="1"/>
</dbReference>
<comment type="similarity">
    <text evidence="3">Belongs to the RNA methyltransferase TrmD family.</text>
</comment>
<evidence type="ECO:0000256" key="13">
    <source>
        <dbReference type="ARBA" id="ARBA00033392"/>
    </source>
</evidence>
<keyword evidence="10" id="KW-0949">S-adenosyl-L-methionine</keyword>
<dbReference type="InterPro" id="IPR029028">
    <property type="entry name" value="Alpha/beta_knot_MTases"/>
</dbReference>